<sequence>MAFPWIAVIFIVLQFLIFKYLKRRNEKEIVDCIPGPPALPIVGNLFDIAVRRENVMKGLMSRPGIYGPIYRTWMGSIPIVHVSKPEFVEVILNSSKHTRKGNFYRFLHPWLGSGLLTSSGKKWFDHRKLITPTFHFKILDNFLEVFSENSAILVEKLKRTSEDAEVVDVYPFVTLCALDIICETAMGIQIQAQNGRSPTYVESLYKISELTTARSNKLWQHPDFIFYNLSCGREYKKHLRNLHNFTEKVIKDRKLLREKEKKTRLSKEETENDIGTKKRQAFLDLLLDAAENDGGSCLSDTDIREEVDTFMFEGHDTTTAGICWTLHCLGLNPNIQNDVAEEQKSIFAGDKLKPPSMRHLGEMKILERVIKETLRLYPSVSFISRKLDEEVTLGKYTLPPETTVAIDIINIHRNPEVFPSPEIFDPNRWLPENLINRHPYSYIPFSAGPRNCIGQKFALLEEKTVLSFILRNYEVETVQKPEELTLTNELILRPLQGIKLKIKKRK</sequence>
<dbReference type="InterPro" id="IPR036396">
    <property type="entry name" value="Cyt_P450_sf"/>
</dbReference>
<evidence type="ECO:0000313" key="10">
    <source>
        <dbReference type="EMBL" id="KAL0278413.1"/>
    </source>
</evidence>
<protein>
    <recommendedName>
        <fullName evidence="11">Cytochrome P450</fullName>
    </recommendedName>
</protein>
<evidence type="ECO:0000256" key="9">
    <source>
        <dbReference type="RuleBase" id="RU000461"/>
    </source>
</evidence>
<evidence type="ECO:0000256" key="8">
    <source>
        <dbReference type="PIRSR" id="PIRSR602401-1"/>
    </source>
</evidence>
<dbReference type="CDD" id="cd20628">
    <property type="entry name" value="CYP4"/>
    <property type="match status" value="1"/>
</dbReference>
<evidence type="ECO:0000256" key="1">
    <source>
        <dbReference type="ARBA" id="ARBA00001971"/>
    </source>
</evidence>
<dbReference type="Pfam" id="PF00067">
    <property type="entry name" value="p450"/>
    <property type="match status" value="1"/>
</dbReference>
<keyword evidence="4 8" id="KW-0479">Metal-binding</keyword>
<dbReference type="InterPro" id="IPR017972">
    <property type="entry name" value="Cyt_P450_CS"/>
</dbReference>
<proteinExistence type="inferred from homology"/>
<comment type="caution">
    <text evidence="10">The sequence shown here is derived from an EMBL/GenBank/DDBJ whole genome shotgun (WGS) entry which is preliminary data.</text>
</comment>
<comment type="cofactor">
    <cofactor evidence="1 8">
        <name>heme</name>
        <dbReference type="ChEBI" id="CHEBI:30413"/>
    </cofactor>
</comment>
<evidence type="ECO:0000256" key="2">
    <source>
        <dbReference type="ARBA" id="ARBA00010617"/>
    </source>
</evidence>
<dbReference type="InterPro" id="IPR001128">
    <property type="entry name" value="Cyt_P450"/>
</dbReference>
<dbReference type="PRINTS" id="PR00385">
    <property type="entry name" value="P450"/>
</dbReference>
<comment type="similarity">
    <text evidence="2 9">Belongs to the cytochrome P450 family.</text>
</comment>
<dbReference type="GO" id="GO:0020037">
    <property type="term" value="F:heme binding"/>
    <property type="evidence" value="ECO:0007669"/>
    <property type="project" value="InterPro"/>
</dbReference>
<dbReference type="PROSITE" id="PS00086">
    <property type="entry name" value="CYTOCHROME_P450"/>
    <property type="match status" value="1"/>
</dbReference>
<reference evidence="10" key="1">
    <citation type="journal article" date="2024" name="Gigascience">
        <title>Chromosome-level genome of the poultry shaft louse Menopon gallinae provides insight into the host-switching and adaptive evolution of parasitic lice.</title>
        <authorList>
            <person name="Xu Y."/>
            <person name="Ma L."/>
            <person name="Liu S."/>
            <person name="Liang Y."/>
            <person name="Liu Q."/>
            <person name="He Z."/>
            <person name="Tian L."/>
            <person name="Duan Y."/>
            <person name="Cai W."/>
            <person name="Li H."/>
            <person name="Song F."/>
        </authorList>
    </citation>
    <scope>NUCLEOTIDE SEQUENCE</scope>
    <source>
        <strain evidence="10">Cailab_2023a</strain>
    </source>
</reference>
<dbReference type="PANTHER" id="PTHR24291">
    <property type="entry name" value="CYTOCHROME P450 FAMILY 4"/>
    <property type="match status" value="1"/>
</dbReference>
<dbReference type="GO" id="GO:0005506">
    <property type="term" value="F:iron ion binding"/>
    <property type="evidence" value="ECO:0007669"/>
    <property type="project" value="InterPro"/>
</dbReference>
<keyword evidence="3 8" id="KW-0349">Heme</keyword>
<dbReference type="SUPFAM" id="SSF48264">
    <property type="entry name" value="Cytochrome P450"/>
    <property type="match status" value="1"/>
</dbReference>
<evidence type="ECO:0000256" key="3">
    <source>
        <dbReference type="ARBA" id="ARBA00022617"/>
    </source>
</evidence>
<dbReference type="InterPro" id="IPR002401">
    <property type="entry name" value="Cyt_P450_E_grp-I"/>
</dbReference>
<evidence type="ECO:0000256" key="6">
    <source>
        <dbReference type="ARBA" id="ARBA00023004"/>
    </source>
</evidence>
<gene>
    <name evidence="10" type="ORF">PYX00_000242</name>
</gene>
<evidence type="ECO:0000256" key="4">
    <source>
        <dbReference type="ARBA" id="ARBA00022723"/>
    </source>
</evidence>
<evidence type="ECO:0008006" key="11">
    <source>
        <dbReference type="Google" id="ProtNLM"/>
    </source>
</evidence>
<keyword evidence="6 8" id="KW-0408">Iron</keyword>
<dbReference type="EMBL" id="JARGDH010000001">
    <property type="protein sequence ID" value="KAL0278413.1"/>
    <property type="molecule type" value="Genomic_DNA"/>
</dbReference>
<keyword evidence="7 9" id="KW-0503">Monooxygenase</keyword>
<evidence type="ECO:0000256" key="7">
    <source>
        <dbReference type="ARBA" id="ARBA00023033"/>
    </source>
</evidence>
<accession>A0AAW2I9A0</accession>
<dbReference type="AlphaFoldDB" id="A0AAW2I9A0"/>
<evidence type="ECO:0000256" key="5">
    <source>
        <dbReference type="ARBA" id="ARBA00023002"/>
    </source>
</evidence>
<feature type="binding site" description="axial binding residue" evidence="8">
    <location>
        <position position="452"/>
    </location>
    <ligand>
        <name>heme</name>
        <dbReference type="ChEBI" id="CHEBI:30413"/>
    </ligand>
    <ligandPart>
        <name>Fe</name>
        <dbReference type="ChEBI" id="CHEBI:18248"/>
    </ligandPart>
</feature>
<organism evidence="10">
    <name type="scientific">Menopon gallinae</name>
    <name type="common">poultry shaft louse</name>
    <dbReference type="NCBI Taxonomy" id="328185"/>
    <lineage>
        <taxon>Eukaryota</taxon>
        <taxon>Metazoa</taxon>
        <taxon>Ecdysozoa</taxon>
        <taxon>Arthropoda</taxon>
        <taxon>Hexapoda</taxon>
        <taxon>Insecta</taxon>
        <taxon>Pterygota</taxon>
        <taxon>Neoptera</taxon>
        <taxon>Paraneoptera</taxon>
        <taxon>Psocodea</taxon>
        <taxon>Troctomorpha</taxon>
        <taxon>Phthiraptera</taxon>
        <taxon>Amblycera</taxon>
        <taxon>Menoponidae</taxon>
        <taxon>Menopon</taxon>
    </lineage>
</organism>
<dbReference type="GO" id="GO:0004497">
    <property type="term" value="F:monooxygenase activity"/>
    <property type="evidence" value="ECO:0007669"/>
    <property type="project" value="UniProtKB-KW"/>
</dbReference>
<name>A0AAW2I9A0_9NEOP</name>
<dbReference type="Gene3D" id="1.10.630.10">
    <property type="entry name" value="Cytochrome P450"/>
    <property type="match status" value="1"/>
</dbReference>
<dbReference type="InterPro" id="IPR050196">
    <property type="entry name" value="Cytochrome_P450_Monoox"/>
</dbReference>
<dbReference type="PANTHER" id="PTHR24291:SF209">
    <property type="entry name" value="CYTOCHROME P450-LIKE PROTEIN"/>
    <property type="match status" value="1"/>
</dbReference>
<dbReference type="GO" id="GO:0016705">
    <property type="term" value="F:oxidoreductase activity, acting on paired donors, with incorporation or reduction of molecular oxygen"/>
    <property type="evidence" value="ECO:0007669"/>
    <property type="project" value="InterPro"/>
</dbReference>
<dbReference type="PRINTS" id="PR00463">
    <property type="entry name" value="EP450I"/>
</dbReference>
<keyword evidence="5 9" id="KW-0560">Oxidoreductase</keyword>